<organism evidence="4 5">
    <name type="scientific">Penstemon davidsonii</name>
    <dbReference type="NCBI Taxonomy" id="160366"/>
    <lineage>
        <taxon>Eukaryota</taxon>
        <taxon>Viridiplantae</taxon>
        <taxon>Streptophyta</taxon>
        <taxon>Embryophyta</taxon>
        <taxon>Tracheophyta</taxon>
        <taxon>Spermatophyta</taxon>
        <taxon>Magnoliopsida</taxon>
        <taxon>eudicotyledons</taxon>
        <taxon>Gunneridae</taxon>
        <taxon>Pentapetalae</taxon>
        <taxon>asterids</taxon>
        <taxon>lamiids</taxon>
        <taxon>Lamiales</taxon>
        <taxon>Plantaginaceae</taxon>
        <taxon>Cheloneae</taxon>
        <taxon>Penstemon</taxon>
    </lineage>
</organism>
<feature type="compositionally biased region" description="Basic and acidic residues" evidence="3">
    <location>
        <begin position="170"/>
        <end position="191"/>
    </location>
</feature>
<feature type="compositionally biased region" description="Gly residues" evidence="3">
    <location>
        <begin position="140"/>
        <end position="167"/>
    </location>
</feature>
<gene>
    <name evidence="4" type="ORF">RD792_001368</name>
</gene>
<sequence>MAQHGSQYGKQTDEYGNPIRQTDEYGNPISRPTAGGGGDYGVGTDQHGAIGSTGAHKSADKYGTTGTTGAGGGHVTHGGGGTYDPEGLTSAGTGNLRRSGSSSSSSSEDDGQGGRRKKGLKEKVKEKLPGGGHKTTAPGYGTGGGGQATTGTGAGGYGTTGTGGYGGVEEPQHEKKGMMEKIKEKLPGGHQ</sequence>
<feature type="compositionally biased region" description="Low complexity" evidence="3">
    <location>
        <begin position="97"/>
        <end position="106"/>
    </location>
</feature>
<dbReference type="Proteomes" id="UP001291926">
    <property type="component" value="Unassembled WGS sequence"/>
</dbReference>
<evidence type="ECO:0000313" key="4">
    <source>
        <dbReference type="EMBL" id="KAK4490676.1"/>
    </source>
</evidence>
<evidence type="ECO:0000256" key="1">
    <source>
        <dbReference type="ARBA" id="ARBA00008403"/>
    </source>
</evidence>
<reference evidence="4 5" key="1">
    <citation type="journal article" date="2023" name="bioRxiv">
        <title>Genome report: Whole genome sequence and annotation of Penstemon davidsonii.</title>
        <authorList>
            <person name="Ostevik K.L."/>
            <person name="Alabady M."/>
            <person name="Zhang M."/>
            <person name="Rausher M.D."/>
        </authorList>
    </citation>
    <scope>NUCLEOTIDE SEQUENCE [LARGE SCALE GENOMIC DNA]</scope>
    <source>
        <strain evidence="4">DNT005</strain>
        <tissue evidence="4">Whole leaf</tissue>
    </source>
</reference>
<dbReference type="Pfam" id="PF00257">
    <property type="entry name" value="Dehydrin"/>
    <property type="match status" value="1"/>
</dbReference>
<feature type="region of interest" description="Disordered" evidence="3">
    <location>
        <begin position="1"/>
        <end position="191"/>
    </location>
</feature>
<feature type="compositionally biased region" description="Gly residues" evidence="3">
    <location>
        <begin position="66"/>
        <end position="82"/>
    </location>
</feature>
<dbReference type="PROSITE" id="PS00315">
    <property type="entry name" value="DEHYDRIN_1"/>
    <property type="match status" value="1"/>
</dbReference>
<feature type="compositionally biased region" description="Polar residues" evidence="3">
    <location>
        <begin position="1"/>
        <end position="10"/>
    </location>
</feature>
<dbReference type="PROSITE" id="PS00823">
    <property type="entry name" value="DEHYDRIN_2"/>
    <property type="match status" value="1"/>
</dbReference>
<dbReference type="InterPro" id="IPR030513">
    <property type="entry name" value="Dehydrin_CS"/>
</dbReference>
<proteinExistence type="inferred from homology"/>
<comment type="similarity">
    <text evidence="1 2">Belongs to the plant dehydrin family.</text>
</comment>
<evidence type="ECO:0000256" key="2">
    <source>
        <dbReference type="RuleBase" id="RU003995"/>
    </source>
</evidence>
<accession>A0ABR0DP77</accession>
<name>A0ABR0DP77_9LAMI</name>
<protein>
    <recommendedName>
        <fullName evidence="6">Dehydrin</fullName>
    </recommendedName>
</protein>
<keyword evidence="5" id="KW-1185">Reference proteome</keyword>
<dbReference type="EMBL" id="JAYDYQ010001087">
    <property type="protein sequence ID" value="KAK4490676.1"/>
    <property type="molecule type" value="Genomic_DNA"/>
</dbReference>
<dbReference type="PANTHER" id="PTHR33346:SF42">
    <property type="entry name" value="DEHYDRIN XERO 1"/>
    <property type="match status" value="1"/>
</dbReference>
<dbReference type="PANTHER" id="PTHR33346">
    <property type="entry name" value="DEHYDRIN XERO 2-RELATED"/>
    <property type="match status" value="1"/>
</dbReference>
<evidence type="ECO:0000256" key="3">
    <source>
        <dbReference type="SAM" id="MobiDB-lite"/>
    </source>
</evidence>
<dbReference type="InterPro" id="IPR000167">
    <property type="entry name" value="Dehydrin"/>
</dbReference>
<evidence type="ECO:0000313" key="5">
    <source>
        <dbReference type="Proteomes" id="UP001291926"/>
    </source>
</evidence>
<evidence type="ECO:0008006" key="6">
    <source>
        <dbReference type="Google" id="ProtNLM"/>
    </source>
</evidence>
<comment type="caution">
    <text evidence="4">The sequence shown here is derived from an EMBL/GenBank/DDBJ whole genome shotgun (WGS) entry which is preliminary data.</text>
</comment>